<keyword evidence="3" id="KW-1185">Reference proteome</keyword>
<evidence type="ECO:0000313" key="2">
    <source>
        <dbReference type="EMBL" id="UYQ73554.1"/>
    </source>
</evidence>
<dbReference type="EMBL" id="CP107716">
    <property type="protein sequence ID" value="UYQ73554.1"/>
    <property type="molecule type" value="Genomic_DNA"/>
</dbReference>
<evidence type="ECO:0000313" key="3">
    <source>
        <dbReference type="Proteomes" id="UP001163882"/>
    </source>
</evidence>
<protein>
    <submittedName>
        <fullName evidence="2">Uncharacterized protein</fullName>
    </submittedName>
</protein>
<reference evidence="2" key="1">
    <citation type="submission" date="2022-10" db="EMBL/GenBank/DDBJ databases">
        <title>YIM 151497 complete genome.</title>
        <authorList>
            <person name="Chen X."/>
        </authorList>
    </citation>
    <scope>NUCLEOTIDE SEQUENCE</scope>
    <source>
        <strain evidence="2">YIM 151497</strain>
    </source>
</reference>
<dbReference type="RefSeq" id="WP_264227119.1">
    <property type="nucleotide sequence ID" value="NZ_CP107716.1"/>
</dbReference>
<feature type="region of interest" description="Disordered" evidence="1">
    <location>
        <begin position="79"/>
        <end position="107"/>
    </location>
</feature>
<proteinExistence type="predicted"/>
<name>A0ABY6IVV3_9HYPH</name>
<accession>A0ABY6IVV3</accession>
<sequence>MKRPKSVLIVDYPWVVVRVQCNLCRRNGQYRLARLAEKFGAETSLAHMLDLLAADCPWTADRFKAQKYRKGCGIHLPDIERDPTPPDLPPALGGLQIIEGGKKRAAG</sequence>
<evidence type="ECO:0000256" key="1">
    <source>
        <dbReference type="SAM" id="MobiDB-lite"/>
    </source>
</evidence>
<gene>
    <name evidence="2" type="ORF">OF122_07310</name>
</gene>
<dbReference type="Proteomes" id="UP001163882">
    <property type="component" value="Chromosome"/>
</dbReference>
<organism evidence="2 3">
    <name type="scientific">Pelagibacterium flavum</name>
    <dbReference type="NCBI Taxonomy" id="2984530"/>
    <lineage>
        <taxon>Bacteria</taxon>
        <taxon>Pseudomonadati</taxon>
        <taxon>Pseudomonadota</taxon>
        <taxon>Alphaproteobacteria</taxon>
        <taxon>Hyphomicrobiales</taxon>
        <taxon>Devosiaceae</taxon>
        <taxon>Pelagibacterium</taxon>
    </lineage>
</organism>